<dbReference type="GO" id="GO:0004497">
    <property type="term" value="F:monooxygenase activity"/>
    <property type="evidence" value="ECO:0007669"/>
    <property type="project" value="InterPro"/>
</dbReference>
<comment type="caution">
    <text evidence="1">The sequence shown here is derived from an EMBL/GenBank/DDBJ whole genome shotgun (WGS) entry which is preliminary data.</text>
</comment>
<dbReference type="InterPro" id="IPR036396">
    <property type="entry name" value="Cyt_P450_sf"/>
</dbReference>
<dbReference type="GO" id="GO:0016705">
    <property type="term" value="F:oxidoreductase activity, acting on paired donors, with incorporation or reduction of molecular oxygen"/>
    <property type="evidence" value="ECO:0007669"/>
    <property type="project" value="InterPro"/>
</dbReference>
<dbReference type="Proteomes" id="UP001164929">
    <property type="component" value="Chromosome 1"/>
</dbReference>
<dbReference type="SUPFAM" id="SSF48264">
    <property type="entry name" value="Cytochrome P450"/>
    <property type="match status" value="1"/>
</dbReference>
<name>A0AAD6WJT2_9ROSI</name>
<organism evidence="1 2">
    <name type="scientific">Populus alba x Populus x berolinensis</name>
    <dbReference type="NCBI Taxonomy" id="444605"/>
    <lineage>
        <taxon>Eukaryota</taxon>
        <taxon>Viridiplantae</taxon>
        <taxon>Streptophyta</taxon>
        <taxon>Embryophyta</taxon>
        <taxon>Tracheophyta</taxon>
        <taxon>Spermatophyta</taxon>
        <taxon>Magnoliopsida</taxon>
        <taxon>eudicotyledons</taxon>
        <taxon>Gunneridae</taxon>
        <taxon>Pentapetalae</taxon>
        <taxon>rosids</taxon>
        <taxon>fabids</taxon>
        <taxon>Malpighiales</taxon>
        <taxon>Salicaceae</taxon>
        <taxon>Saliceae</taxon>
        <taxon>Populus</taxon>
    </lineage>
</organism>
<reference evidence="1 2" key="1">
    <citation type="journal article" date="2023" name="Mol. Ecol. Resour.">
        <title>Chromosome-level genome assembly of a triploid poplar Populus alba 'Berolinensis'.</title>
        <authorList>
            <person name="Chen S."/>
            <person name="Yu Y."/>
            <person name="Wang X."/>
            <person name="Wang S."/>
            <person name="Zhang T."/>
            <person name="Zhou Y."/>
            <person name="He R."/>
            <person name="Meng N."/>
            <person name="Wang Y."/>
            <person name="Liu W."/>
            <person name="Liu Z."/>
            <person name="Liu J."/>
            <person name="Guo Q."/>
            <person name="Huang H."/>
            <person name="Sederoff R.R."/>
            <person name="Wang G."/>
            <person name="Qu G."/>
            <person name="Chen S."/>
        </authorList>
    </citation>
    <scope>NUCLEOTIDE SEQUENCE [LARGE SCALE GENOMIC DNA]</scope>
    <source>
        <strain evidence="1">SC-2020</strain>
    </source>
</reference>
<dbReference type="Gene3D" id="1.10.630.10">
    <property type="entry name" value="Cytochrome P450"/>
    <property type="match status" value="1"/>
</dbReference>
<gene>
    <name evidence="1" type="ORF">NC653_002912</name>
</gene>
<evidence type="ECO:0000313" key="2">
    <source>
        <dbReference type="Proteomes" id="UP001164929"/>
    </source>
</evidence>
<dbReference type="EMBL" id="JAQIZT010000001">
    <property type="protein sequence ID" value="KAJ7013029.1"/>
    <property type="molecule type" value="Genomic_DNA"/>
</dbReference>
<dbReference type="GO" id="GO:0005506">
    <property type="term" value="F:iron ion binding"/>
    <property type="evidence" value="ECO:0007669"/>
    <property type="project" value="InterPro"/>
</dbReference>
<sequence length="100" mass="11091">MDQYTITSIIPSQLIISLFIANLSNGTRDLDQVTISKNFIPFDGGTRHYVGAEFSKLIISTFLHVLVTKYMFTKVKGGDVSGNPVMSFGDGIHIKFIAKY</sequence>
<evidence type="ECO:0000313" key="1">
    <source>
        <dbReference type="EMBL" id="KAJ7013029.1"/>
    </source>
</evidence>
<protein>
    <submittedName>
        <fullName evidence="1">Uncharacterized protein</fullName>
    </submittedName>
</protein>
<proteinExistence type="predicted"/>
<accession>A0AAD6WJT2</accession>
<keyword evidence="2" id="KW-1185">Reference proteome</keyword>
<dbReference type="GO" id="GO:0020037">
    <property type="term" value="F:heme binding"/>
    <property type="evidence" value="ECO:0007669"/>
    <property type="project" value="InterPro"/>
</dbReference>
<dbReference type="AlphaFoldDB" id="A0AAD6WJT2"/>